<feature type="binding site" description="axial binding residue" evidence="4">
    <location>
        <position position="286"/>
    </location>
    <ligand>
        <name>heme c</name>
        <dbReference type="ChEBI" id="CHEBI:61717"/>
        <label>6</label>
    </ligand>
    <ligandPart>
        <name>Fe</name>
        <dbReference type="ChEBI" id="CHEBI:18248"/>
    </ligandPart>
</feature>
<dbReference type="SUPFAM" id="SSF48695">
    <property type="entry name" value="Multiheme cytochromes"/>
    <property type="match status" value="1"/>
</dbReference>
<feature type="binding site" description="axial binding residue" evidence="4">
    <location>
        <position position="266"/>
    </location>
    <ligand>
        <name>heme c</name>
        <dbReference type="ChEBI" id="CHEBI:61717"/>
        <label>5</label>
    </ligand>
    <ligandPart>
        <name>Fe</name>
        <dbReference type="ChEBI" id="CHEBI:18248"/>
    </ligandPart>
</feature>
<feature type="binding site" description="axial binding residue" evidence="4">
    <location>
        <position position="387"/>
    </location>
    <ligand>
        <name>heme c</name>
        <dbReference type="ChEBI" id="CHEBI:61717"/>
        <label>8</label>
    </ligand>
    <ligandPart>
        <name>Fe</name>
        <dbReference type="ChEBI" id="CHEBI:18248"/>
    </ligandPart>
</feature>
<dbReference type="Gene3D" id="1.10.780.10">
    <property type="entry name" value="Hydroxylamine Oxidoreductase, Chain A, domain 1"/>
    <property type="match status" value="1"/>
</dbReference>
<feature type="binding site" description="axial binding residue" evidence="4">
    <location>
        <position position="199"/>
    </location>
    <ligand>
        <name>heme c</name>
        <dbReference type="ChEBI" id="CHEBI:61717"/>
        <label>3</label>
    </ligand>
    <ligandPart>
        <name>Fe</name>
        <dbReference type="ChEBI" id="CHEBI:18248"/>
    </ligandPart>
</feature>
<comment type="cofactor">
    <cofactor evidence="2">
        <name>heme c</name>
        <dbReference type="ChEBI" id="CHEBI:61717"/>
    </cofactor>
    <text evidence="2">Binds 8 heme c groups per subunit. One of them, heme-4, is an atypical heme c (unusual heme c binding motif CXXXXCH) and is called P460. Catalysis takes place at heme-4/P460. The other c-type hemes mediate electron transfer to the external electron acceptor, which is a cytochrome c-type protein.</text>
</comment>
<evidence type="ECO:0000256" key="5">
    <source>
        <dbReference type="SAM" id="SignalP"/>
    </source>
</evidence>
<feature type="binding site" description="covalent" evidence="3">
    <location>
        <position position="383"/>
    </location>
    <ligand>
        <name>heme c</name>
        <dbReference type="ChEBI" id="CHEBI:61717"/>
        <label>1</label>
    </ligand>
</feature>
<feature type="binding site" description="axial binding residue" evidence="4">
    <location>
        <position position="337"/>
    </location>
    <ligand>
        <name>heme c</name>
        <dbReference type="ChEBI" id="CHEBI:61717"/>
        <label>7</label>
    </ligand>
    <ligandPart>
        <name>Fe</name>
        <dbReference type="ChEBI" id="CHEBI:18248"/>
    </ligandPart>
</feature>
<proteinExistence type="predicted"/>
<feature type="binding site" description="axial binding residue" evidence="4">
    <location>
        <position position="227"/>
    </location>
    <ligand>
        <name>heme c</name>
        <dbReference type="ChEBI" id="CHEBI:61717"/>
        <label>6</label>
    </ligand>
    <ligandPart>
        <name>Fe</name>
        <dbReference type="ChEBI" id="CHEBI:18248"/>
    </ligandPart>
</feature>
<dbReference type="Pfam" id="PF13447">
    <property type="entry name" value="Multi-haem_cyto"/>
    <property type="match status" value="1"/>
</dbReference>
<feature type="binding site" description="covalent" evidence="3">
    <location>
        <position position="198"/>
    </location>
    <ligand>
        <name>heme c</name>
        <dbReference type="ChEBI" id="CHEBI:61717"/>
        <label>1</label>
    </ligand>
</feature>
<dbReference type="EC" id="1.7.2.6" evidence="2"/>
<feature type="binding site" description="covalent" evidence="3">
    <location>
        <position position="285"/>
    </location>
    <ligand>
        <name>heme c</name>
        <dbReference type="ChEBI" id="CHEBI:61717"/>
        <label>1</label>
    </ligand>
</feature>
<gene>
    <name evidence="6" type="ORF">SAMN05216412_1175</name>
</gene>
<evidence type="ECO:0000313" key="6">
    <source>
        <dbReference type="EMBL" id="SET73334.1"/>
    </source>
</evidence>
<dbReference type="AlphaFoldDB" id="A0A1I0GQH4"/>
<evidence type="ECO:0000313" key="7">
    <source>
        <dbReference type="Proteomes" id="UP000183339"/>
    </source>
</evidence>
<feature type="binding site" description="covalent" evidence="3">
    <location>
        <position position="105"/>
    </location>
    <ligand>
        <name>heme c</name>
        <dbReference type="ChEBI" id="CHEBI:61717"/>
        <label>1</label>
    </ligand>
</feature>
<comment type="function">
    <text evidence="2">Catalyzes the oxidation of hydroxylamine to nitrite. The electrons released in the reaction are partitioned to ammonium monooxygenase and to the respiratory chain. The immediate acceptor of electrons from HAO is cytochrome c-554.</text>
</comment>
<feature type="binding site" description="axial binding residue" evidence="4">
    <location>
        <position position="269"/>
    </location>
    <ligand>
        <name>heme c</name>
        <dbReference type="ChEBI" id="CHEBI:61717"/>
        <label>2</label>
    </ligand>
    <ligandPart>
        <name>Fe</name>
        <dbReference type="ChEBI" id="CHEBI:18248"/>
    </ligandPart>
</feature>
<feature type="binding site" description="axial binding residue" evidence="4">
    <location>
        <position position="122"/>
    </location>
    <ligand>
        <name>heme c</name>
        <dbReference type="ChEBI" id="CHEBI:61717"/>
        <label>3</label>
    </ligand>
    <ligandPart>
        <name>Fe</name>
        <dbReference type="ChEBI" id="CHEBI:18248"/>
    </ligandPart>
</feature>
<dbReference type="PANTHER" id="PTHR35038:SF6">
    <property type="entry name" value="SURFACE LOCALIZED DECAHEME CYTOCHROME C LIPOPROTEIN"/>
    <property type="match status" value="1"/>
</dbReference>
<evidence type="ECO:0000256" key="4">
    <source>
        <dbReference type="PIRSR" id="PIRSR000242-2"/>
    </source>
</evidence>
<feature type="signal peptide" evidence="5">
    <location>
        <begin position="1"/>
        <end position="24"/>
    </location>
</feature>
<feature type="binding site" description="covalent" evidence="3">
    <location>
        <position position="336"/>
    </location>
    <ligand>
        <name>heme c</name>
        <dbReference type="ChEBI" id="CHEBI:61717"/>
        <label>1</label>
    </ligand>
</feature>
<keyword evidence="2" id="KW-0560">Oxidoreductase</keyword>
<feature type="binding site" description="covalent" evidence="3">
    <location>
        <position position="168"/>
    </location>
    <ligand>
        <name>heme c</name>
        <dbReference type="ChEBI" id="CHEBI:61717"/>
        <label>1</label>
    </ligand>
</feature>
<comment type="subunit">
    <text evidence="2">Homotrimer.</text>
</comment>
<feature type="binding site" description="axial binding residue" evidence="4">
    <location>
        <position position="256"/>
    </location>
    <ligand>
        <name>heme c</name>
        <dbReference type="ChEBI" id="CHEBI:61717"/>
        <label>4</label>
    </ligand>
    <ligandPart>
        <name>Fe</name>
        <dbReference type="ChEBI" id="CHEBI:18248"/>
    </ligandPart>
</feature>
<sequence length="573" mass="64514">MLMKPWLRLVTLACGVLFAGATWANFPSVPKETYKALKLEQSASPKDLHSALVKRYKDPAQGAGRGTLAKYWEPIPMSMYFDPASYYKPPTSMKEVAAREECVKCHTDESPVWVSAWKRSTHANLDKIRNLKPEDPTYYKKAKLEDVEKNLRSMGKLGANDKLKEVGCIDCHVDINKKDKADHMKDLRMPTADVCGTCHLQEFAERESERDTLVWPNKQWPQGRPSHALDWKANVEVAVFASMPQREIAEGCSMCHTNQNKCDSCHTRHEFSAAESRHPEACATCHSGVDHNNWEAYSMSKHGKTVAIMGDKWNWNAPLKDAYTKGGQTAPTCAGCHFEYEGKYSHNVVRKIRWANYPAVPGIAENINSEWSEARLDSWVKTCTQCHSERFARSYLEFMDKGTLHGIAKYKEAHAVAEKLYKEGMLTGQKTNRPTPLPPDKEMFAGFTQLYWSKDNNPAAIELKVLEMGENNLPKLHVGLAHVNPGGWTYTEGWGPMNRDYVEVMDENTKIREMAALQAKVAKLDAKRKASLFDLDSNEKLSLGGLGGGMLLAGTLALAGWRRREKSEGVRKD</sequence>
<feature type="binding site" description="axial binding residue" evidence="4">
    <location>
        <position position="346"/>
    </location>
    <ligand>
        <name>heme c</name>
        <dbReference type="ChEBI" id="CHEBI:61717"/>
        <label>5</label>
    </ligand>
    <ligandPart>
        <name>Fe</name>
        <dbReference type="ChEBI" id="CHEBI:18248"/>
    </ligandPart>
</feature>
<comment type="catalytic activity">
    <reaction evidence="2">
        <text>hydroxylamine + 3 Fe(III)-[cytochrome c] = nitric oxide + 3 Fe(II)-[cytochrome c] + 3 H(+)</text>
        <dbReference type="Rhea" id="RHEA:45036"/>
        <dbReference type="Rhea" id="RHEA-COMP:10350"/>
        <dbReference type="Rhea" id="RHEA-COMP:14399"/>
        <dbReference type="ChEBI" id="CHEBI:15378"/>
        <dbReference type="ChEBI" id="CHEBI:15429"/>
        <dbReference type="ChEBI" id="CHEBI:16480"/>
        <dbReference type="ChEBI" id="CHEBI:29033"/>
        <dbReference type="ChEBI" id="CHEBI:29034"/>
    </reaction>
</comment>
<keyword evidence="2 4" id="KW-0408">Iron</keyword>
<feature type="binding site" description="axial binding residue" evidence="4">
    <location>
        <position position="482"/>
    </location>
    <ligand>
        <name>heme c</name>
        <dbReference type="ChEBI" id="CHEBI:61717"/>
        <label>7</label>
    </ligand>
    <ligandPart>
        <name>Fe</name>
        <dbReference type="ChEBI" id="CHEBI:18248"/>
    </ligandPart>
</feature>
<keyword evidence="1 5" id="KW-0732">Signal</keyword>
<comment type="catalytic activity">
    <reaction evidence="2">
        <text>hydroxylamine + 4 Fe(III)-[cytochrome c] + H2O = 4 Fe(II)-[cytochrome c] + nitrite + 5 H(+)</text>
        <dbReference type="Rhea" id="RHEA:45032"/>
        <dbReference type="Rhea" id="RHEA-COMP:10350"/>
        <dbReference type="Rhea" id="RHEA-COMP:14399"/>
        <dbReference type="ChEBI" id="CHEBI:15377"/>
        <dbReference type="ChEBI" id="CHEBI:15378"/>
        <dbReference type="ChEBI" id="CHEBI:15429"/>
        <dbReference type="ChEBI" id="CHEBI:16301"/>
        <dbReference type="ChEBI" id="CHEBI:29033"/>
        <dbReference type="ChEBI" id="CHEBI:29034"/>
    </reaction>
</comment>
<feature type="chain" id="PRO_5010271272" description="Hydroxylamine oxidoreductase" evidence="5">
    <location>
        <begin position="25"/>
        <end position="573"/>
    </location>
</feature>
<dbReference type="InterPro" id="IPR051829">
    <property type="entry name" value="Multiheme_Cytochr_ET"/>
</dbReference>
<dbReference type="GO" id="GO:0019331">
    <property type="term" value="P:anaerobic respiration, using ammonium as electron donor"/>
    <property type="evidence" value="ECO:0007669"/>
    <property type="project" value="UniProtKB-UniRule"/>
</dbReference>
<dbReference type="Gene3D" id="1.20.850.10">
    <property type="entry name" value="Hydroxylamine Oxidoreductase, Chain A, domain 2"/>
    <property type="match status" value="1"/>
</dbReference>
<feature type="binding site" description="covalent" evidence="3">
    <location>
        <position position="171"/>
    </location>
    <ligand>
        <name>heme c</name>
        <dbReference type="ChEBI" id="CHEBI:61717"/>
        <label>1</label>
    </ligand>
</feature>
<name>A0A1I0GQH4_9PROT</name>
<dbReference type="PIRSF" id="PIRSF000242">
    <property type="entry name" value="HAO"/>
    <property type="match status" value="1"/>
</dbReference>
<dbReference type="GO" id="GO:0046872">
    <property type="term" value="F:metal ion binding"/>
    <property type="evidence" value="ECO:0007669"/>
    <property type="project" value="UniProtKB-UniRule"/>
</dbReference>
<dbReference type="FunFam" id="1.10.780.10:FF:000001">
    <property type="entry name" value="Hydroxylamine oxidoreductase"/>
    <property type="match status" value="1"/>
</dbReference>
<feature type="binding site" description="axial binding residue" evidence="4">
    <location>
        <position position="302"/>
    </location>
    <ligand>
        <name>heme c</name>
        <dbReference type="ChEBI" id="CHEBI:61717"/>
        <label>8</label>
    </ligand>
    <ligandPart>
        <name>Fe</name>
        <dbReference type="ChEBI" id="CHEBI:18248"/>
    </ligandPart>
</feature>
<feature type="binding site" description="covalent" evidence="3">
    <location>
        <position position="255"/>
    </location>
    <ligand>
        <name>heme c</name>
        <dbReference type="ChEBI" id="CHEBI:61717"/>
        <label>1</label>
    </ligand>
</feature>
<dbReference type="EMBL" id="FOHI01000017">
    <property type="protein sequence ID" value="SET73334.1"/>
    <property type="molecule type" value="Genomic_DNA"/>
</dbReference>
<keyword evidence="2 4" id="KW-0479">Metal-binding</keyword>
<feature type="binding site" description="covalent" evidence="3">
    <location>
        <position position="386"/>
    </location>
    <ligand>
        <name>heme c</name>
        <dbReference type="ChEBI" id="CHEBI:61717"/>
        <label>1</label>
    </ligand>
</feature>
<accession>A0A1I0GQH4</accession>
<feature type="binding site" description="covalent" evidence="3">
    <location>
        <position position="333"/>
    </location>
    <ligand>
        <name>heme c</name>
        <dbReference type="ChEBI" id="CHEBI:61717"/>
        <label>1</label>
    </ligand>
</feature>
<feature type="binding site" description="axial binding residue" evidence="4">
    <location>
        <position position="183"/>
    </location>
    <ligand>
        <name>heme c</name>
        <dbReference type="ChEBI" id="CHEBI:61717"/>
        <label>1</label>
    </ligand>
    <ligandPart>
        <name>Fe</name>
        <dbReference type="ChEBI" id="CHEBI:18248"/>
    </ligandPart>
</feature>
<dbReference type="RefSeq" id="WP_074709431.1">
    <property type="nucleotide sequence ID" value="NZ_FOHI01000017.1"/>
</dbReference>
<feature type="binding site" description="covalent" evidence="3">
    <location>
        <position position="282"/>
    </location>
    <ligand>
        <name>heme c</name>
        <dbReference type="ChEBI" id="CHEBI:61717"/>
        <label>1</label>
    </ligand>
</feature>
<dbReference type="PANTHER" id="PTHR35038">
    <property type="entry name" value="DISSIMILATORY SULFITE REDUCTASE SIRA"/>
    <property type="match status" value="1"/>
</dbReference>
<reference evidence="6 7" key="1">
    <citation type="submission" date="2016-10" db="EMBL/GenBank/DDBJ databases">
        <authorList>
            <person name="de Groot N.N."/>
        </authorList>
    </citation>
    <scope>NUCLEOTIDE SEQUENCE [LARGE SCALE GENOMIC DNA]</scope>
    <source>
        <strain evidence="6 7">Nl7</strain>
    </source>
</reference>
<feature type="binding site" description="covalent" evidence="3">
    <location>
        <position position="265"/>
    </location>
    <ligand>
        <name>heme c</name>
        <dbReference type="ChEBI" id="CHEBI:61717"/>
        <label>1</label>
    </ligand>
</feature>
<feature type="binding site" description="covalent" evidence="3">
    <location>
        <position position="195"/>
    </location>
    <ligand>
        <name>heme c</name>
        <dbReference type="ChEBI" id="CHEBI:61717"/>
        <label>1</label>
    </ligand>
</feature>
<evidence type="ECO:0000256" key="1">
    <source>
        <dbReference type="ARBA" id="ARBA00022729"/>
    </source>
</evidence>
<keyword evidence="2 3" id="KW-0349">Heme</keyword>
<feature type="binding site" description="covalent" evidence="3">
    <location>
        <position position="102"/>
    </location>
    <ligand>
        <name>heme c</name>
        <dbReference type="ChEBI" id="CHEBI:61717"/>
        <label>1</label>
    </ligand>
</feature>
<organism evidence="6 7">
    <name type="scientific">Nitrosospira multiformis</name>
    <dbReference type="NCBI Taxonomy" id="1231"/>
    <lineage>
        <taxon>Bacteria</taxon>
        <taxon>Pseudomonadati</taxon>
        <taxon>Pseudomonadota</taxon>
        <taxon>Betaproteobacteria</taxon>
        <taxon>Nitrosomonadales</taxon>
        <taxon>Nitrosomonadaceae</taxon>
        <taxon>Nitrosospira</taxon>
    </lineage>
</organism>
<feature type="binding site" description="covalent" evidence="3">
    <location>
        <position position="252"/>
    </location>
    <ligand>
        <name>heme c</name>
        <dbReference type="ChEBI" id="CHEBI:61717"/>
        <label>1</label>
    </ligand>
</feature>
<feature type="binding site" description="covalent" evidence="3">
    <location>
        <position position="262"/>
    </location>
    <ligand>
        <name>heme c</name>
        <dbReference type="ChEBI" id="CHEBI:61717"/>
        <label>1</label>
    </ligand>
</feature>
<protein>
    <recommendedName>
        <fullName evidence="2">Hydroxylamine oxidoreductase</fullName>
        <shortName evidence="2">HAO</shortName>
        <ecNumber evidence="2">1.7.2.6</ecNumber>
    </recommendedName>
</protein>
<dbReference type="OrthoDB" id="9814800at2"/>
<dbReference type="Proteomes" id="UP000183339">
    <property type="component" value="Unassembled WGS sequence"/>
</dbReference>
<dbReference type="InterPro" id="IPR036280">
    <property type="entry name" value="Multihaem_cyt_sf"/>
</dbReference>
<feature type="binding site" description="axial binding residue" evidence="4">
    <location>
        <position position="106"/>
    </location>
    <ligand>
        <name>heme c</name>
        <dbReference type="ChEBI" id="CHEBI:61717"/>
        <label>1</label>
    </ligand>
    <ligandPart>
        <name>Fe</name>
        <dbReference type="ChEBI" id="CHEBI:18248"/>
    </ligandPart>
</feature>
<evidence type="ECO:0000256" key="2">
    <source>
        <dbReference type="PIRNR" id="PIRNR000242"/>
    </source>
</evidence>
<dbReference type="GO" id="GO:0047991">
    <property type="term" value="F:hydroxylamine oxidase activity"/>
    <property type="evidence" value="ECO:0007669"/>
    <property type="project" value="UniProtKB-UniRule"/>
</dbReference>
<dbReference type="InterPro" id="IPR012138">
    <property type="entry name" value="HAO"/>
</dbReference>
<evidence type="ECO:0000256" key="3">
    <source>
        <dbReference type="PIRSR" id="PIRSR000242-1"/>
    </source>
</evidence>
<feature type="binding site" description="axial binding residue" evidence="4">
    <location>
        <position position="172"/>
    </location>
    <ligand>
        <name>heme c</name>
        <dbReference type="ChEBI" id="CHEBI:61717"/>
        <label>2</label>
    </ligand>
    <ligandPart>
        <name>Fe</name>
        <dbReference type="ChEBI" id="CHEBI:18248"/>
    </ligandPart>
</feature>